<evidence type="ECO:0000313" key="3">
    <source>
        <dbReference type="EMBL" id="KAF9451886.1"/>
    </source>
</evidence>
<dbReference type="Gene3D" id="3.40.50.300">
    <property type="entry name" value="P-loop containing nucleotide triphosphate hydrolases"/>
    <property type="match status" value="1"/>
</dbReference>
<reference evidence="3" key="1">
    <citation type="submission" date="2020-11" db="EMBL/GenBank/DDBJ databases">
        <authorList>
            <consortium name="DOE Joint Genome Institute"/>
            <person name="Ahrendt S."/>
            <person name="Riley R."/>
            <person name="Andreopoulos W."/>
            <person name="Labutti K."/>
            <person name="Pangilinan J."/>
            <person name="Ruiz-Duenas F.J."/>
            <person name="Barrasa J.M."/>
            <person name="Sanchez-Garcia M."/>
            <person name="Camarero S."/>
            <person name="Miyauchi S."/>
            <person name="Serrano A."/>
            <person name="Linde D."/>
            <person name="Babiker R."/>
            <person name="Drula E."/>
            <person name="Ayuso-Fernandez I."/>
            <person name="Pacheco R."/>
            <person name="Padilla G."/>
            <person name="Ferreira P."/>
            <person name="Barriuso J."/>
            <person name="Kellner H."/>
            <person name="Castanera R."/>
            <person name="Alfaro M."/>
            <person name="Ramirez L."/>
            <person name="Pisabarro A.G."/>
            <person name="Kuo A."/>
            <person name="Tritt A."/>
            <person name="Lipzen A."/>
            <person name="He G."/>
            <person name="Yan M."/>
            <person name="Ng V."/>
            <person name="Cullen D."/>
            <person name="Martin F."/>
            <person name="Rosso M.-N."/>
            <person name="Henrissat B."/>
            <person name="Hibbett D."/>
            <person name="Martinez A.T."/>
            <person name="Grigoriev I.V."/>
        </authorList>
    </citation>
    <scope>NUCLEOTIDE SEQUENCE</scope>
    <source>
        <strain evidence="3">MF-IS2</strain>
    </source>
</reference>
<organism evidence="3 4">
    <name type="scientific">Macrolepiota fuliginosa MF-IS2</name>
    <dbReference type="NCBI Taxonomy" id="1400762"/>
    <lineage>
        <taxon>Eukaryota</taxon>
        <taxon>Fungi</taxon>
        <taxon>Dikarya</taxon>
        <taxon>Basidiomycota</taxon>
        <taxon>Agaricomycotina</taxon>
        <taxon>Agaricomycetes</taxon>
        <taxon>Agaricomycetidae</taxon>
        <taxon>Agaricales</taxon>
        <taxon>Agaricineae</taxon>
        <taxon>Agaricaceae</taxon>
        <taxon>Macrolepiota</taxon>
    </lineage>
</organism>
<accession>A0A9P5XLG9</accession>
<dbReference type="AlphaFoldDB" id="A0A9P5XLG9"/>
<dbReference type="InterPro" id="IPR041679">
    <property type="entry name" value="DNA2/NAM7-like_C"/>
</dbReference>
<sequence length="108" mass="12169">MLIPSKVFLFYYSILFDLIVGVGNEEDYIIISLVRSKEIGFLKSLRRTNVMLTRFKRGMFVVTSKKFLDGPGRDCLVGDIAQQVGSGAWLSVEDIAESKFFGPKKTPK</sequence>
<keyword evidence="1" id="KW-0732">Signal</keyword>
<evidence type="ECO:0000259" key="2">
    <source>
        <dbReference type="Pfam" id="PF13087"/>
    </source>
</evidence>
<protein>
    <recommendedName>
        <fullName evidence="2">DNA2/NAM7 helicase-like C-terminal domain-containing protein</fullName>
    </recommendedName>
</protein>
<dbReference type="OrthoDB" id="6513042at2759"/>
<dbReference type="Pfam" id="PF13087">
    <property type="entry name" value="AAA_12"/>
    <property type="match status" value="1"/>
</dbReference>
<name>A0A9P5XLG9_9AGAR</name>
<dbReference type="EMBL" id="MU151078">
    <property type="protein sequence ID" value="KAF9451886.1"/>
    <property type="molecule type" value="Genomic_DNA"/>
</dbReference>
<proteinExistence type="predicted"/>
<evidence type="ECO:0000313" key="4">
    <source>
        <dbReference type="Proteomes" id="UP000807342"/>
    </source>
</evidence>
<feature type="chain" id="PRO_5040500683" description="DNA2/NAM7 helicase-like C-terminal domain-containing protein" evidence="1">
    <location>
        <begin position="25"/>
        <end position="108"/>
    </location>
</feature>
<dbReference type="PANTHER" id="PTHR10887:SF495">
    <property type="entry name" value="HELICASE SENATAXIN ISOFORM X1-RELATED"/>
    <property type="match status" value="1"/>
</dbReference>
<evidence type="ECO:0000256" key="1">
    <source>
        <dbReference type="SAM" id="SignalP"/>
    </source>
</evidence>
<keyword evidence="4" id="KW-1185">Reference proteome</keyword>
<feature type="signal peptide" evidence="1">
    <location>
        <begin position="1"/>
        <end position="24"/>
    </location>
</feature>
<comment type="caution">
    <text evidence="3">The sequence shown here is derived from an EMBL/GenBank/DDBJ whole genome shotgun (WGS) entry which is preliminary data.</text>
</comment>
<gene>
    <name evidence="3" type="ORF">P691DRAFT_294448</name>
</gene>
<dbReference type="Proteomes" id="UP000807342">
    <property type="component" value="Unassembled WGS sequence"/>
</dbReference>
<dbReference type="InterPro" id="IPR027417">
    <property type="entry name" value="P-loop_NTPase"/>
</dbReference>
<feature type="domain" description="DNA2/NAM7 helicase-like C-terminal" evidence="2">
    <location>
        <begin position="23"/>
        <end position="65"/>
    </location>
</feature>
<dbReference type="InterPro" id="IPR045055">
    <property type="entry name" value="DNA2/NAM7-like"/>
</dbReference>
<dbReference type="PANTHER" id="PTHR10887">
    <property type="entry name" value="DNA2/NAM7 HELICASE FAMILY"/>
    <property type="match status" value="1"/>
</dbReference>